<evidence type="ECO:0000313" key="5">
    <source>
        <dbReference type="EMBL" id="GMM54826.1"/>
    </source>
</evidence>
<feature type="domain" description="EH" evidence="4">
    <location>
        <begin position="269"/>
        <end position="378"/>
    </location>
</feature>
<name>A0AAV5RTH3_MAUHU</name>
<dbReference type="PROSITE" id="PS50031">
    <property type="entry name" value="EH"/>
    <property type="match status" value="1"/>
</dbReference>
<dbReference type="Gene3D" id="1.10.238.10">
    <property type="entry name" value="EF-hand"/>
    <property type="match status" value="1"/>
</dbReference>
<dbReference type="AlphaFoldDB" id="A0AAV5RTH3"/>
<protein>
    <submittedName>
        <fullName evidence="5">Irs4 protein</fullName>
    </submittedName>
</protein>
<dbReference type="GO" id="GO:0006629">
    <property type="term" value="P:lipid metabolic process"/>
    <property type="evidence" value="ECO:0007669"/>
    <property type="project" value="UniProtKB-KW"/>
</dbReference>
<dbReference type="SMART" id="SM00027">
    <property type="entry name" value="EH"/>
    <property type="match status" value="1"/>
</dbReference>
<dbReference type="GO" id="GO:0016197">
    <property type="term" value="P:endosomal transport"/>
    <property type="evidence" value="ECO:0007669"/>
    <property type="project" value="TreeGrafter"/>
</dbReference>
<proteinExistence type="inferred from homology"/>
<dbReference type="InterPro" id="IPR000261">
    <property type="entry name" value="EH_dom"/>
</dbReference>
<dbReference type="CDD" id="cd00052">
    <property type="entry name" value="EH"/>
    <property type="match status" value="1"/>
</dbReference>
<evidence type="ECO:0000259" key="4">
    <source>
        <dbReference type="PROSITE" id="PS50031"/>
    </source>
</evidence>
<dbReference type="SUPFAM" id="SSF47473">
    <property type="entry name" value="EF-hand"/>
    <property type="match status" value="1"/>
</dbReference>
<evidence type="ECO:0000256" key="1">
    <source>
        <dbReference type="ARBA" id="ARBA00023098"/>
    </source>
</evidence>
<accession>A0AAV5RTH3</accession>
<comment type="similarity">
    <text evidence="2">Belongs to the IRS4 family.</text>
</comment>
<evidence type="ECO:0000313" key="6">
    <source>
        <dbReference type="Proteomes" id="UP001377567"/>
    </source>
</evidence>
<keyword evidence="1" id="KW-0443">Lipid metabolism</keyword>
<feature type="compositionally biased region" description="Basic residues" evidence="3">
    <location>
        <begin position="216"/>
        <end position="226"/>
    </location>
</feature>
<dbReference type="GO" id="GO:0005886">
    <property type="term" value="C:plasma membrane"/>
    <property type="evidence" value="ECO:0007669"/>
    <property type="project" value="TreeGrafter"/>
</dbReference>
<comment type="caution">
    <text evidence="5">The sequence shown here is derived from an EMBL/GenBank/DDBJ whole genome shotgun (WGS) entry which is preliminary data.</text>
</comment>
<dbReference type="Proteomes" id="UP001377567">
    <property type="component" value="Unassembled WGS sequence"/>
</dbReference>
<evidence type="ECO:0000256" key="2">
    <source>
        <dbReference type="ARBA" id="ARBA00061579"/>
    </source>
</evidence>
<sequence length="420" mass="47003">MRADKYTRGGACSVDSLQAARAIFNRHNGGAPAIIESVQVERGDSPALCAARTATSLSVSSSMDNLALTHSSTLSLPLSTSPRIAAYRSVSGSSASLVSSSSSQGSVLQLDSSMSALNLNNESPGNYHYTSPLQLVKHKLQRHTKHHGSSQSELVLSHRENKLKATLRSQSDSDSPFSFTNDENTAAGTTYSDGWGSFENSALPPELDPTTPPSPTKHHTSLKKRIINRVKRSPIAKSHHNHGHNHGPEFNSEKPWKAHRDVNYITRAERTRYEAMWMANRFRYLDTLYWWPPAPDSHHIALPEDGLAHSLVVREIWSRSNLAPQLLAQIWRLVDTRRDGALDRHSFIVGMWLVDQCLYGRKLPHAVPSDVWDSVDKFVVSIAMNDRILHKTKKKRMKKELRDIKRRGGIKKYSDRHSDT</sequence>
<dbReference type="PANTHER" id="PTHR11216">
    <property type="entry name" value="EH DOMAIN"/>
    <property type="match status" value="1"/>
</dbReference>
<evidence type="ECO:0000256" key="3">
    <source>
        <dbReference type="SAM" id="MobiDB-lite"/>
    </source>
</evidence>
<dbReference type="GO" id="GO:0031505">
    <property type="term" value="P:fungal-type cell wall organization"/>
    <property type="evidence" value="ECO:0007669"/>
    <property type="project" value="UniProtKB-ARBA"/>
</dbReference>
<dbReference type="GO" id="GO:0000407">
    <property type="term" value="C:phagophore assembly site"/>
    <property type="evidence" value="ECO:0007669"/>
    <property type="project" value="UniProtKB-ARBA"/>
</dbReference>
<dbReference type="FunFam" id="1.10.238.10:FF:000326">
    <property type="entry name" value="IRS4p EH domain-containing protein"/>
    <property type="match status" value="1"/>
</dbReference>
<keyword evidence="6" id="KW-1185">Reference proteome</keyword>
<dbReference type="InterPro" id="IPR011992">
    <property type="entry name" value="EF-hand-dom_pair"/>
</dbReference>
<reference evidence="5 6" key="1">
    <citation type="journal article" date="2023" name="Elife">
        <title>Identification of key yeast species and microbe-microbe interactions impacting larval growth of Drosophila in the wild.</title>
        <authorList>
            <person name="Mure A."/>
            <person name="Sugiura Y."/>
            <person name="Maeda R."/>
            <person name="Honda K."/>
            <person name="Sakurai N."/>
            <person name="Takahashi Y."/>
            <person name="Watada M."/>
            <person name="Katoh T."/>
            <person name="Gotoh A."/>
            <person name="Gotoh Y."/>
            <person name="Taniguchi I."/>
            <person name="Nakamura K."/>
            <person name="Hayashi T."/>
            <person name="Katayama T."/>
            <person name="Uemura T."/>
            <person name="Hattori Y."/>
        </authorList>
    </citation>
    <scope>NUCLEOTIDE SEQUENCE [LARGE SCALE GENOMIC DNA]</scope>
    <source>
        <strain evidence="5 6">KH-74</strain>
    </source>
</reference>
<feature type="compositionally biased region" description="Pro residues" evidence="3">
    <location>
        <begin position="206"/>
        <end position="215"/>
    </location>
</feature>
<dbReference type="EMBL" id="BTGD01000003">
    <property type="protein sequence ID" value="GMM54826.1"/>
    <property type="molecule type" value="Genomic_DNA"/>
</dbReference>
<feature type="region of interest" description="Disordered" evidence="3">
    <location>
        <begin position="165"/>
        <end position="226"/>
    </location>
</feature>
<dbReference type="GO" id="GO:0006897">
    <property type="term" value="P:endocytosis"/>
    <property type="evidence" value="ECO:0007669"/>
    <property type="project" value="TreeGrafter"/>
</dbReference>
<gene>
    <name evidence="5" type="ORF">DAKH74_014420</name>
</gene>
<dbReference type="Pfam" id="PF12763">
    <property type="entry name" value="EH"/>
    <property type="match status" value="1"/>
</dbReference>
<organism evidence="5 6">
    <name type="scientific">Maudiozyma humilis</name>
    <name type="common">Sour dough yeast</name>
    <name type="synonym">Kazachstania humilis</name>
    <dbReference type="NCBI Taxonomy" id="51915"/>
    <lineage>
        <taxon>Eukaryota</taxon>
        <taxon>Fungi</taxon>
        <taxon>Dikarya</taxon>
        <taxon>Ascomycota</taxon>
        <taxon>Saccharomycotina</taxon>
        <taxon>Saccharomycetes</taxon>
        <taxon>Saccharomycetales</taxon>
        <taxon>Saccharomycetaceae</taxon>
        <taxon>Maudiozyma</taxon>
    </lineage>
</organism>
<feature type="compositionally biased region" description="Polar residues" evidence="3">
    <location>
        <begin position="167"/>
        <end position="192"/>
    </location>
</feature>